<evidence type="ECO:0000256" key="3">
    <source>
        <dbReference type="ARBA" id="ARBA00022692"/>
    </source>
</evidence>
<evidence type="ECO:0000256" key="8">
    <source>
        <dbReference type="ARBA" id="ARBA00024235"/>
    </source>
</evidence>
<dbReference type="PIRSF" id="PIRSF006170">
    <property type="entry name" value="YfgM"/>
    <property type="match status" value="1"/>
</dbReference>
<evidence type="ECO:0000256" key="7">
    <source>
        <dbReference type="ARBA" id="ARBA00024197"/>
    </source>
</evidence>
<proteinExistence type="inferred from homology"/>
<dbReference type="EMBL" id="VOBQ01000024">
    <property type="protein sequence ID" value="TWO66975.1"/>
    <property type="molecule type" value="Genomic_DNA"/>
</dbReference>
<dbReference type="AlphaFoldDB" id="A0A562ZG82"/>
<evidence type="ECO:0000313" key="12">
    <source>
        <dbReference type="Proteomes" id="UP000318199"/>
    </source>
</evidence>
<keyword evidence="12" id="KW-1185">Reference proteome</keyword>
<dbReference type="Proteomes" id="UP000318199">
    <property type="component" value="Unassembled WGS sequence"/>
</dbReference>
<organism evidence="11 12">
    <name type="scientific">Caenimonas sedimenti</name>
    <dbReference type="NCBI Taxonomy" id="2596921"/>
    <lineage>
        <taxon>Bacteria</taxon>
        <taxon>Pseudomonadati</taxon>
        <taxon>Pseudomonadota</taxon>
        <taxon>Betaproteobacteria</taxon>
        <taxon>Burkholderiales</taxon>
        <taxon>Comamonadaceae</taxon>
        <taxon>Caenimonas</taxon>
    </lineage>
</organism>
<evidence type="ECO:0000256" key="5">
    <source>
        <dbReference type="ARBA" id="ARBA00023136"/>
    </source>
</evidence>
<dbReference type="Gene3D" id="1.25.40.10">
    <property type="entry name" value="Tetratricopeptide repeat domain"/>
    <property type="match status" value="1"/>
</dbReference>
<feature type="transmembrane region" description="Helical" evidence="9">
    <location>
        <begin position="26"/>
        <end position="44"/>
    </location>
</feature>
<dbReference type="InterPro" id="IPR026039">
    <property type="entry name" value="YfgM"/>
</dbReference>
<accession>A0A562ZG82</accession>
<evidence type="ECO:0000256" key="1">
    <source>
        <dbReference type="ARBA" id="ARBA00004401"/>
    </source>
</evidence>
<keyword evidence="6" id="KW-0143">Chaperone</keyword>
<dbReference type="PANTHER" id="PTHR38035:SF1">
    <property type="entry name" value="ANCILLARY SECYEG TRANSLOCON SUBUNIT"/>
    <property type="match status" value="1"/>
</dbReference>
<comment type="caution">
    <text evidence="11">The sequence shown here is derived from an EMBL/GenBank/DDBJ whole genome shotgun (WGS) entry which is preliminary data.</text>
</comment>
<protein>
    <recommendedName>
        <fullName evidence="8">Ancillary SecYEG translocon subunit</fullName>
    </recommendedName>
</protein>
<dbReference type="OrthoDB" id="8521102at2"/>
<evidence type="ECO:0000256" key="6">
    <source>
        <dbReference type="ARBA" id="ARBA00023186"/>
    </source>
</evidence>
<dbReference type="Pfam" id="PF09976">
    <property type="entry name" value="TPR_21"/>
    <property type="match status" value="1"/>
</dbReference>
<dbReference type="RefSeq" id="WP_145896427.1">
    <property type="nucleotide sequence ID" value="NZ_VOBQ01000024.1"/>
</dbReference>
<evidence type="ECO:0000259" key="10">
    <source>
        <dbReference type="Pfam" id="PF09976"/>
    </source>
</evidence>
<evidence type="ECO:0000313" key="11">
    <source>
        <dbReference type="EMBL" id="TWO66975.1"/>
    </source>
</evidence>
<dbReference type="InterPro" id="IPR011990">
    <property type="entry name" value="TPR-like_helical_dom_sf"/>
</dbReference>
<evidence type="ECO:0000256" key="4">
    <source>
        <dbReference type="ARBA" id="ARBA00022989"/>
    </source>
</evidence>
<dbReference type="GO" id="GO:0005886">
    <property type="term" value="C:plasma membrane"/>
    <property type="evidence" value="ECO:0007669"/>
    <property type="project" value="UniProtKB-SubCell"/>
</dbReference>
<dbReference type="PANTHER" id="PTHR38035">
    <property type="entry name" value="UPF0070 PROTEIN YFGM"/>
    <property type="match status" value="1"/>
</dbReference>
<dbReference type="GO" id="GO:0044877">
    <property type="term" value="F:protein-containing complex binding"/>
    <property type="evidence" value="ECO:0007669"/>
    <property type="project" value="InterPro"/>
</dbReference>
<evidence type="ECO:0000256" key="2">
    <source>
        <dbReference type="ARBA" id="ARBA00022475"/>
    </source>
</evidence>
<name>A0A562ZG82_9BURK</name>
<reference evidence="11 12" key="1">
    <citation type="submission" date="2019-07" db="EMBL/GenBank/DDBJ databases">
        <title>Caenimonas sedimenti sp. nov., isolated from activated sludge.</title>
        <authorList>
            <person name="Xu J."/>
        </authorList>
    </citation>
    <scope>NUCLEOTIDE SEQUENCE [LARGE SCALE GENOMIC DNA]</scope>
    <source>
        <strain evidence="11 12">HX-9-20</strain>
    </source>
</reference>
<keyword evidence="4 9" id="KW-1133">Transmembrane helix</keyword>
<dbReference type="SUPFAM" id="SSF48452">
    <property type="entry name" value="TPR-like"/>
    <property type="match status" value="1"/>
</dbReference>
<comment type="subcellular location">
    <subcellularLocation>
        <location evidence="1">Cell membrane</location>
        <topology evidence="1">Single-pass type II membrane protein</topology>
    </subcellularLocation>
</comment>
<feature type="domain" description="Ancillary SecYEG translocon subunit/Cell division coordinator CpoB TPR" evidence="10">
    <location>
        <begin position="17"/>
        <end position="210"/>
    </location>
</feature>
<keyword evidence="2" id="KW-1003">Cell membrane</keyword>
<gene>
    <name evidence="11" type="ORF">FN976_25920</name>
</gene>
<evidence type="ECO:0000256" key="9">
    <source>
        <dbReference type="SAM" id="Phobius"/>
    </source>
</evidence>
<keyword evidence="3 9" id="KW-0812">Transmembrane</keyword>
<keyword evidence="5 9" id="KW-0472">Membrane</keyword>
<comment type="similarity">
    <text evidence="7">Belongs to the YfgM family.</text>
</comment>
<sequence length="232" mass="25562">MARHLDLEEQEQLDELKHFWNKWGNAITWFLIAALGSFAAWNGWQFWQRNQAAQASVLYDEVDRAAGAGDAVRVERAFKDIKDKFGGTVYAEQAALMAAKTLAEKGQLEPAKAALQWVAADASDQGYKALARLRLASLWVESKNYDEAHKQLAGAFPKEFEALAADRRGDVYNLQGKKTEAKAEYTKAWQGLDEQTDYRMLVEVKLTALGVDVQALKPPAPAAAAASGSAKS</sequence>
<dbReference type="InterPro" id="IPR018704">
    <property type="entry name" value="SecYEG/CpoB_TPR"/>
</dbReference>